<dbReference type="AlphaFoldDB" id="A0A261ERE8"/>
<keyword evidence="3" id="KW-0418">Kinase</keyword>
<dbReference type="RefSeq" id="WP_143516443.1">
    <property type="nucleotide sequence ID" value="NZ_MWWR01000019.1"/>
</dbReference>
<comment type="caution">
    <text evidence="3">The sequence shown here is derived from an EMBL/GenBank/DDBJ whole genome shotgun (WGS) entry which is preliminary data.</text>
</comment>
<organism evidence="3 4">
    <name type="scientific">Pseudoscardovia radai</name>
    <dbReference type="NCBI Taxonomy" id="987066"/>
    <lineage>
        <taxon>Bacteria</taxon>
        <taxon>Bacillati</taxon>
        <taxon>Actinomycetota</taxon>
        <taxon>Actinomycetes</taxon>
        <taxon>Bifidobacteriales</taxon>
        <taxon>Bifidobacteriaceae</taxon>
        <taxon>Pseudoscardovia</taxon>
    </lineage>
</organism>
<feature type="domain" description="PASTA" evidence="2">
    <location>
        <begin position="270"/>
        <end position="333"/>
    </location>
</feature>
<reference evidence="3 4" key="1">
    <citation type="journal article" date="2017" name="BMC Genomics">
        <title>Comparative genomic and phylogenomic analyses of the Bifidobacteriaceae family.</title>
        <authorList>
            <person name="Lugli G.A."/>
            <person name="Milani C."/>
            <person name="Turroni F."/>
            <person name="Duranti S."/>
            <person name="Mancabelli L."/>
            <person name="Mangifesta M."/>
            <person name="Ferrario C."/>
            <person name="Modesto M."/>
            <person name="Mattarelli P."/>
            <person name="Jiri K."/>
            <person name="van Sinderen D."/>
            <person name="Ventura M."/>
        </authorList>
    </citation>
    <scope>NUCLEOTIDE SEQUENCE [LARGE SCALE GENOMIC DNA]</scope>
    <source>
        <strain evidence="3 4">DSM 24742</strain>
    </source>
</reference>
<keyword evidence="1" id="KW-1133">Transmembrane helix</keyword>
<evidence type="ECO:0000313" key="4">
    <source>
        <dbReference type="Proteomes" id="UP000216725"/>
    </source>
</evidence>
<evidence type="ECO:0000259" key="2">
    <source>
        <dbReference type="PROSITE" id="PS51178"/>
    </source>
</evidence>
<name>A0A261ERE8_9BIFI</name>
<protein>
    <submittedName>
        <fullName evidence="3">Serine/threonine protein kinase</fullName>
    </submittedName>
</protein>
<dbReference type="OrthoDB" id="3240505at2"/>
<accession>A0A261ERE8</accession>
<dbReference type="Proteomes" id="UP000216725">
    <property type="component" value="Unassembled WGS sequence"/>
</dbReference>
<keyword evidence="3" id="KW-0808">Transferase</keyword>
<dbReference type="GO" id="GO:0004674">
    <property type="term" value="F:protein serine/threonine kinase activity"/>
    <property type="evidence" value="ECO:0007669"/>
    <property type="project" value="UniProtKB-KW"/>
</dbReference>
<dbReference type="InterPro" id="IPR059113">
    <property type="entry name" value="Znf_ribbon"/>
</dbReference>
<sequence>MYCPQCGEKVAPDLTFCTNCGTLMPQAAPTHAAFSPAPGAPAPAPGATTPTAAAATVVKPHRRYTVRIVAAVIVALLVILAGTAAVLGTRGLLPWQKAPVPTLDQVAGKQGATVDSLTANQVEAELRSEGFQTSRSQQYSGKSAGAFLSFSNVKEGQVIHRGDTIGIVESLGPGVPSGTVGTNATDSEQTLTDMNVPVTYRAVYTSGASVTLPASASTASSSASDASSASGQTVTLSDGVIAGTYPADGQPVTDAKSGITVAVATTQGSGIPVDYYGQDPSTVQSDLESRGYTVALKAKFSTKANVGKVVASYPALGTADVPTSESVILFYGVDSSSTKDVFTDPNVFSETPEETDPTTLSNKAGYFGIDGVEAAYGVYCKKDGSDCKTLGNRFSSMEDYHGYLSDSGTDAKYAVTYQRSDLPALFVCASVQTNYPCLGEEQYGTGDDLKPLVYGDTGAFEITEYRQLSTVSCNGRGTWNKDLAYYDWRNKFLTTYMTTPLFPSPSLDASCPSSGTFDMNDDWYVYVPVGADIQAVEDAGYFDSAALQQAKGEQAPDDSTPYIVVRDSSQYDSTSDPLSNYSQSSSDSVAWYFKSPFVEFLGNPNRVGMKPAPSDSSVYYLVEDPFSPSLLDSYPAMDSADALPQGGDQSQDMSRLAGSYMASGGAGAAYRGIIVAQNGTVRRYSSDWNGEGGESYGLYTGMTVRDIRLVGDTTDTLNVTGTDSSGNTTARLAPSQASLGLPTGYASVDAFGGEGGVMVVSGSPYLPYGRSADYTPEWGTDTTQDLTFYPEGTSVSVLGSDRLSTLGMLVLGGTDLSSAASLPYPCLLTSDGDGYCRVK</sequence>
<keyword evidence="3" id="KW-0723">Serine/threonine-protein kinase</keyword>
<feature type="transmembrane region" description="Helical" evidence="1">
    <location>
        <begin position="68"/>
        <end position="87"/>
    </location>
</feature>
<keyword evidence="1" id="KW-0812">Transmembrane</keyword>
<dbReference type="PROSITE" id="PS51178">
    <property type="entry name" value="PASTA"/>
    <property type="match status" value="1"/>
</dbReference>
<gene>
    <name evidence="3" type="ORF">PSRA_1664</name>
</gene>
<dbReference type="Pfam" id="PF13248">
    <property type="entry name" value="Zn_ribbon_3"/>
    <property type="match status" value="1"/>
</dbReference>
<dbReference type="EMBL" id="MWWR01000019">
    <property type="protein sequence ID" value="OZG49415.1"/>
    <property type="molecule type" value="Genomic_DNA"/>
</dbReference>
<proteinExistence type="predicted"/>
<evidence type="ECO:0000256" key="1">
    <source>
        <dbReference type="SAM" id="Phobius"/>
    </source>
</evidence>
<evidence type="ECO:0000313" key="3">
    <source>
        <dbReference type="EMBL" id="OZG49415.1"/>
    </source>
</evidence>
<keyword evidence="1" id="KW-0472">Membrane</keyword>
<keyword evidence="4" id="KW-1185">Reference proteome</keyword>
<dbReference type="InterPro" id="IPR005543">
    <property type="entry name" value="PASTA_dom"/>
</dbReference>